<protein>
    <submittedName>
        <fullName evidence="2">Uncharacterized protein</fullName>
    </submittedName>
</protein>
<dbReference type="EMBL" id="CADCTS010000182">
    <property type="protein sequence ID" value="CAA9300291.1"/>
    <property type="molecule type" value="Genomic_DNA"/>
</dbReference>
<reference evidence="2" key="1">
    <citation type="submission" date="2020-02" db="EMBL/GenBank/DDBJ databases">
        <authorList>
            <person name="Meier V. D."/>
        </authorList>
    </citation>
    <scope>NUCLEOTIDE SEQUENCE</scope>
    <source>
        <strain evidence="2">AVDCRST_MAG48</strain>
    </source>
</reference>
<evidence type="ECO:0000256" key="1">
    <source>
        <dbReference type="SAM" id="MobiDB-lite"/>
    </source>
</evidence>
<feature type="compositionally biased region" description="Pro residues" evidence="1">
    <location>
        <begin position="134"/>
        <end position="151"/>
    </location>
</feature>
<organism evidence="2">
    <name type="scientific">uncultured Friedmanniella sp</name>
    <dbReference type="NCBI Taxonomy" id="335381"/>
    <lineage>
        <taxon>Bacteria</taxon>
        <taxon>Bacillati</taxon>
        <taxon>Actinomycetota</taxon>
        <taxon>Actinomycetes</taxon>
        <taxon>Propionibacteriales</taxon>
        <taxon>Nocardioidaceae</taxon>
        <taxon>Friedmanniella</taxon>
        <taxon>environmental samples</taxon>
    </lineage>
</organism>
<gene>
    <name evidence="2" type="ORF">AVDCRST_MAG48-1267</name>
</gene>
<proteinExistence type="predicted"/>
<accession>A0A6J4KB62</accession>
<feature type="region of interest" description="Disordered" evidence="1">
    <location>
        <begin position="107"/>
        <end position="151"/>
    </location>
</feature>
<evidence type="ECO:0000313" key="2">
    <source>
        <dbReference type="EMBL" id="CAA9300291.1"/>
    </source>
</evidence>
<dbReference type="AlphaFoldDB" id="A0A6J4KB62"/>
<feature type="compositionally biased region" description="Basic residues" evidence="1">
    <location>
        <begin position="107"/>
        <end position="131"/>
    </location>
</feature>
<sequence>MTGGGLVVVLGSALGAREAGPLSRLLAVEPHLGLGLVVAAAVGQVVLHRVLVALDDEALRRLGAGVGPLAVGRGRRLEDRDLGDLLLGDRAGLDGVVRRRDRLVRPGRRRRCRRGGRGRGGGRARRPRRWPGRPSGPSPRTPRPPPTGWPR</sequence>
<name>A0A6J4KB62_9ACTN</name>